<dbReference type="InterPro" id="IPR035474">
    <property type="entry name" value="SIS_Kpsf"/>
</dbReference>
<evidence type="ECO:0000256" key="6">
    <source>
        <dbReference type="PIRSR" id="PIRSR004692-3"/>
    </source>
</evidence>
<proteinExistence type="inferred from homology"/>
<dbReference type="AlphaFoldDB" id="A0A2H5XBE8"/>
<dbReference type="PROSITE" id="PS51464">
    <property type="entry name" value="SIS"/>
    <property type="match status" value="1"/>
</dbReference>
<dbReference type="SMART" id="SM00116">
    <property type="entry name" value="CBS"/>
    <property type="match status" value="2"/>
</dbReference>
<dbReference type="CDD" id="cd05014">
    <property type="entry name" value="SIS_Kpsf"/>
    <property type="match status" value="1"/>
</dbReference>
<dbReference type="GO" id="GO:0046872">
    <property type="term" value="F:metal ion binding"/>
    <property type="evidence" value="ECO:0007669"/>
    <property type="project" value="UniProtKB-KW"/>
</dbReference>
<keyword evidence="5" id="KW-0862">Zinc</keyword>
<dbReference type="InterPro" id="IPR000644">
    <property type="entry name" value="CBS_dom"/>
</dbReference>
<dbReference type="EMBL" id="BEHT01000011">
    <property type="protein sequence ID" value="GBC98495.1"/>
    <property type="molecule type" value="Genomic_DNA"/>
</dbReference>
<dbReference type="Pfam" id="PF00571">
    <property type="entry name" value="CBS"/>
    <property type="match status" value="2"/>
</dbReference>
<protein>
    <submittedName>
        <fullName evidence="10">Arabinose 5-phosphate isomerase KdsD</fullName>
        <ecNumber evidence="10">5.3.1.13</ecNumber>
    </submittedName>
</protein>
<comment type="similarity">
    <text evidence="1 4">Belongs to the SIS family. GutQ/KpsF subfamily.</text>
</comment>
<dbReference type="Proteomes" id="UP000236173">
    <property type="component" value="Unassembled WGS sequence"/>
</dbReference>
<feature type="site" description="Catalytically relevant" evidence="6">
    <location>
        <position position="156"/>
    </location>
</feature>
<dbReference type="GO" id="GO:0097367">
    <property type="term" value="F:carbohydrate derivative binding"/>
    <property type="evidence" value="ECO:0007669"/>
    <property type="project" value="InterPro"/>
</dbReference>
<dbReference type="GO" id="GO:0005975">
    <property type="term" value="P:carbohydrate metabolic process"/>
    <property type="evidence" value="ECO:0007669"/>
    <property type="project" value="InterPro"/>
</dbReference>
<dbReference type="InterPro" id="IPR046348">
    <property type="entry name" value="SIS_dom_sf"/>
</dbReference>
<dbReference type="EC" id="5.3.1.13" evidence="10"/>
<evidence type="ECO:0000313" key="10">
    <source>
        <dbReference type="EMBL" id="GBC98495.1"/>
    </source>
</evidence>
<evidence type="ECO:0000256" key="5">
    <source>
        <dbReference type="PIRSR" id="PIRSR004692-2"/>
    </source>
</evidence>
<dbReference type="InterPro" id="IPR001347">
    <property type="entry name" value="SIS_dom"/>
</dbReference>
<keyword evidence="10" id="KW-0413">Isomerase</keyword>
<dbReference type="InterPro" id="IPR050986">
    <property type="entry name" value="GutQ/KpsF_isomerases"/>
</dbReference>
<dbReference type="PIRSF" id="PIRSF004692">
    <property type="entry name" value="KdsD_KpsF"/>
    <property type="match status" value="1"/>
</dbReference>
<evidence type="ECO:0000313" key="11">
    <source>
        <dbReference type="Proteomes" id="UP000236173"/>
    </source>
</evidence>
<dbReference type="Pfam" id="PF01380">
    <property type="entry name" value="SIS"/>
    <property type="match status" value="1"/>
</dbReference>
<evidence type="ECO:0000259" key="8">
    <source>
        <dbReference type="PROSITE" id="PS51371"/>
    </source>
</evidence>
<feature type="binding site" evidence="5">
    <location>
        <position position="86"/>
    </location>
    <ligand>
        <name>Zn(2+)</name>
        <dbReference type="ChEBI" id="CHEBI:29105"/>
    </ligand>
</feature>
<reference evidence="11" key="1">
    <citation type="submission" date="2017-09" db="EMBL/GenBank/DDBJ databases">
        <title>Metaegenomics of thermophilic ammonia-oxidizing enrichment culture.</title>
        <authorList>
            <person name="Kato S."/>
            <person name="Suzuki K."/>
        </authorList>
    </citation>
    <scope>NUCLEOTIDE SEQUENCE [LARGE SCALE GENOMIC DNA]</scope>
</reference>
<dbReference type="CDD" id="cd04604">
    <property type="entry name" value="CBS_pair_SIS_assoc"/>
    <property type="match status" value="1"/>
</dbReference>
<feature type="domain" description="CBS" evidence="8">
    <location>
        <begin position="281"/>
        <end position="333"/>
    </location>
</feature>
<dbReference type="Gene3D" id="3.40.50.10490">
    <property type="entry name" value="Glucose-6-phosphate isomerase like protein, domain 1"/>
    <property type="match status" value="1"/>
</dbReference>
<evidence type="ECO:0000256" key="1">
    <source>
        <dbReference type="ARBA" id="ARBA00008165"/>
    </source>
</evidence>
<dbReference type="FunFam" id="3.40.50.10490:FF:000011">
    <property type="entry name" value="Arabinose 5-phosphate isomerase"/>
    <property type="match status" value="1"/>
</dbReference>
<evidence type="ECO:0000256" key="3">
    <source>
        <dbReference type="ARBA" id="ARBA00023122"/>
    </source>
</evidence>
<dbReference type="PANTHER" id="PTHR42745:SF1">
    <property type="entry name" value="ARABINOSE 5-PHOSPHATE ISOMERASE KDSD"/>
    <property type="match status" value="1"/>
</dbReference>
<sequence length="333" mass="35320">MSGQHGSLPRFDTDELMSLAREVFRLEAAAISALADRLGEAFEHAVAMLLSCQGHVIVTGMGKSGAIGKKIAATLSSTGTPALFLHPAEGVHGDLGVVTARDVVLMLSYSGETDELLTILPALKRLGVPLIVLTGNLRSTLAKAADVVLDVSVEREACPLNLAPTASAVAMMAMGDALALAAMKARRFTPEDFARLHPGGALGRRLLLRVRDVMRTGERLAKVHVSEPTKNAFAAITKARAGACIVVDDSDKLCGIVTDGDLRRALLRDVNLFHAPVAAVMTPTPKVIHPEALATEALRLMQIHQIDDLPVVDAEHRPVGMVDVQDLLRVGIV</sequence>
<dbReference type="InterPro" id="IPR004800">
    <property type="entry name" value="KdsD/KpsF-type"/>
</dbReference>
<dbReference type="NCBIfam" id="TIGR00393">
    <property type="entry name" value="kpsF"/>
    <property type="match status" value="1"/>
</dbReference>
<evidence type="ECO:0000259" key="9">
    <source>
        <dbReference type="PROSITE" id="PS51464"/>
    </source>
</evidence>
<feature type="site" description="Catalytically relevant" evidence="6">
    <location>
        <position position="115"/>
    </location>
</feature>
<dbReference type="Gene3D" id="3.10.580.10">
    <property type="entry name" value="CBS-domain"/>
    <property type="match status" value="1"/>
</dbReference>
<dbReference type="GO" id="GO:1901135">
    <property type="term" value="P:carbohydrate derivative metabolic process"/>
    <property type="evidence" value="ECO:0007669"/>
    <property type="project" value="InterPro"/>
</dbReference>
<keyword evidence="5" id="KW-0479">Metal-binding</keyword>
<keyword evidence="3 7" id="KW-0129">CBS domain</keyword>
<dbReference type="PROSITE" id="PS51371">
    <property type="entry name" value="CBS"/>
    <property type="match status" value="2"/>
</dbReference>
<comment type="caution">
    <text evidence="10">The sequence shown here is derived from an EMBL/GenBank/DDBJ whole genome shotgun (WGS) entry which is preliminary data.</text>
</comment>
<feature type="domain" description="CBS" evidence="8">
    <location>
        <begin position="214"/>
        <end position="272"/>
    </location>
</feature>
<dbReference type="InterPro" id="IPR046342">
    <property type="entry name" value="CBS_dom_sf"/>
</dbReference>
<accession>A0A2H5XBE8</accession>
<gene>
    <name evidence="10" type="primary">kdsD</name>
    <name evidence="10" type="ORF">HRbin17_01008</name>
</gene>
<feature type="site" description="Catalytically relevant" evidence="6">
    <location>
        <position position="197"/>
    </location>
</feature>
<evidence type="ECO:0000256" key="4">
    <source>
        <dbReference type="PIRNR" id="PIRNR004692"/>
    </source>
</evidence>
<name>A0A2H5XBE8_9BACT</name>
<feature type="domain" description="SIS" evidence="9">
    <location>
        <begin position="45"/>
        <end position="188"/>
    </location>
</feature>
<evidence type="ECO:0000256" key="7">
    <source>
        <dbReference type="PROSITE-ProRule" id="PRU00703"/>
    </source>
</evidence>
<evidence type="ECO:0000256" key="2">
    <source>
        <dbReference type="ARBA" id="ARBA00022737"/>
    </source>
</evidence>
<dbReference type="GO" id="GO:0019146">
    <property type="term" value="F:arabinose-5-phosphate isomerase activity"/>
    <property type="evidence" value="ECO:0007669"/>
    <property type="project" value="UniProtKB-EC"/>
</dbReference>
<dbReference type="PANTHER" id="PTHR42745">
    <property type="match status" value="1"/>
</dbReference>
<dbReference type="SUPFAM" id="SSF53697">
    <property type="entry name" value="SIS domain"/>
    <property type="match status" value="1"/>
</dbReference>
<keyword evidence="2" id="KW-0677">Repeat</keyword>
<organism evidence="10 11">
    <name type="scientific">Candidatus Fervidibacter japonicus</name>
    <dbReference type="NCBI Taxonomy" id="2035412"/>
    <lineage>
        <taxon>Bacteria</taxon>
        <taxon>Candidatus Fervidibacterota</taxon>
        <taxon>Candidatus Fervidibacter</taxon>
    </lineage>
</organism>
<feature type="site" description="Catalytically relevant" evidence="6">
    <location>
        <position position="63"/>
    </location>
</feature>